<accession>A0AAD5VYA1</accession>
<feature type="region of interest" description="Disordered" evidence="1">
    <location>
        <begin position="42"/>
        <end position="64"/>
    </location>
</feature>
<sequence>MEPSPTPAYSDDPPAYTPSADPQYIPTVYSRRPVLPTITATITVSDSPPSPPAAGSSRGHRIPTNDDDTYWVVIIGNHPGVYRGRTTAARNAGTSARVVMFECLEGRRFANRIFVEQYRLRVVRRLIPVNIPFPFTSAQQRRSTQQDEDVWYVVPSGPEPGVYFSRTAALRAASFAAGQMVQVDDEDDAYDLFVDYYMSYRIQDYN</sequence>
<proteinExistence type="predicted"/>
<comment type="caution">
    <text evidence="2">The sequence shown here is derived from an EMBL/GenBank/DDBJ whole genome shotgun (WGS) entry which is preliminary data.</text>
</comment>
<organism evidence="2 3">
    <name type="scientific">Leucocoprinus birnbaumii</name>
    <dbReference type="NCBI Taxonomy" id="56174"/>
    <lineage>
        <taxon>Eukaryota</taxon>
        <taxon>Fungi</taxon>
        <taxon>Dikarya</taxon>
        <taxon>Basidiomycota</taxon>
        <taxon>Agaricomycotina</taxon>
        <taxon>Agaricomycetes</taxon>
        <taxon>Agaricomycetidae</taxon>
        <taxon>Agaricales</taxon>
        <taxon>Agaricineae</taxon>
        <taxon>Agaricaceae</taxon>
        <taxon>Leucocoprinus</taxon>
    </lineage>
</organism>
<dbReference type="AlphaFoldDB" id="A0AAD5VYA1"/>
<name>A0AAD5VYA1_9AGAR</name>
<evidence type="ECO:0000313" key="3">
    <source>
        <dbReference type="Proteomes" id="UP001213000"/>
    </source>
</evidence>
<evidence type="ECO:0000256" key="1">
    <source>
        <dbReference type="SAM" id="MobiDB-lite"/>
    </source>
</evidence>
<dbReference type="Proteomes" id="UP001213000">
    <property type="component" value="Unassembled WGS sequence"/>
</dbReference>
<reference evidence="2" key="1">
    <citation type="submission" date="2022-07" db="EMBL/GenBank/DDBJ databases">
        <title>Genome Sequence of Leucocoprinus birnbaumii.</title>
        <authorList>
            <person name="Buettner E."/>
        </authorList>
    </citation>
    <scope>NUCLEOTIDE SEQUENCE</scope>
    <source>
        <strain evidence="2">VT141</strain>
    </source>
</reference>
<feature type="region of interest" description="Disordered" evidence="1">
    <location>
        <begin position="1"/>
        <end position="23"/>
    </location>
</feature>
<evidence type="ECO:0000313" key="2">
    <source>
        <dbReference type="EMBL" id="KAJ3572905.1"/>
    </source>
</evidence>
<dbReference type="EMBL" id="JANIEX010000123">
    <property type="protein sequence ID" value="KAJ3572905.1"/>
    <property type="molecule type" value="Genomic_DNA"/>
</dbReference>
<gene>
    <name evidence="2" type="ORF">NP233_g2770</name>
</gene>
<keyword evidence="3" id="KW-1185">Reference proteome</keyword>
<protein>
    <submittedName>
        <fullName evidence="2">Uncharacterized protein</fullName>
    </submittedName>
</protein>